<accession>G2PHZ3</accession>
<keyword evidence="1" id="KW-0472">Membrane</keyword>
<keyword evidence="1" id="KW-0812">Transmembrane</keyword>
<evidence type="ECO:0000256" key="1">
    <source>
        <dbReference type="SAM" id="Phobius"/>
    </source>
</evidence>
<geneLocation type="plasmid" evidence="2 3">
    <name>pSTRVI02</name>
</geneLocation>
<feature type="transmembrane region" description="Helical" evidence="1">
    <location>
        <begin position="79"/>
        <end position="98"/>
    </location>
</feature>
<dbReference type="EMBL" id="CP002996">
    <property type="protein sequence ID" value="AEM88944.1"/>
    <property type="molecule type" value="Genomic_DNA"/>
</dbReference>
<dbReference type="HOGENOM" id="CLU_2262374_0_0_11"/>
<dbReference type="AlphaFoldDB" id="G2PHZ3"/>
<keyword evidence="2" id="KW-0614">Plasmid</keyword>
<protein>
    <submittedName>
        <fullName evidence="2">Uncharacterized protein</fullName>
    </submittedName>
</protein>
<dbReference type="Proteomes" id="UP000008703">
    <property type="component" value="Plasmid pSTRVI02"/>
</dbReference>
<evidence type="ECO:0000313" key="3">
    <source>
        <dbReference type="Proteomes" id="UP000008703"/>
    </source>
</evidence>
<name>G2PHZ3_STRV4</name>
<organism evidence="2 3">
    <name type="scientific">Streptomyces violaceusniger (strain Tu 4113)</name>
    <dbReference type="NCBI Taxonomy" id="653045"/>
    <lineage>
        <taxon>Bacteria</taxon>
        <taxon>Bacillati</taxon>
        <taxon>Actinomycetota</taxon>
        <taxon>Actinomycetes</taxon>
        <taxon>Kitasatosporales</taxon>
        <taxon>Streptomycetaceae</taxon>
        <taxon>Streptomyces</taxon>
        <taxon>Streptomyces violaceusniger group</taxon>
    </lineage>
</organism>
<gene>
    <name evidence="2" type="ORF">Strvi_0171</name>
</gene>
<sequence length="103" mass="11737">MTVFVTAVLWTVLFVCVGLGLLGASVRRALYNRHDLLMQAWADMRQRNEMLCDRPGPIELEDFPGVRESWNDIDTFGRFWMVLTAFTCVVGMMLSFVISMGGR</sequence>
<keyword evidence="1" id="KW-1133">Transmembrane helix</keyword>
<evidence type="ECO:0000313" key="2">
    <source>
        <dbReference type="EMBL" id="AEM88944.1"/>
    </source>
</evidence>
<proteinExistence type="predicted"/>
<dbReference type="RefSeq" id="WP_014043879.1">
    <property type="nucleotide sequence ID" value="NC_015952.1"/>
</dbReference>
<dbReference type="KEGG" id="svl:Strvi_0171"/>
<keyword evidence="3" id="KW-1185">Reference proteome</keyword>
<reference evidence="2" key="1">
    <citation type="submission" date="2011-08" db="EMBL/GenBank/DDBJ databases">
        <title>Complete sequence of plasmid 2 of Streptomyces violaceusniger Tu 4113.</title>
        <authorList>
            <consortium name="US DOE Joint Genome Institute"/>
            <person name="Lucas S."/>
            <person name="Han J."/>
            <person name="Lapidus A."/>
            <person name="Cheng J.-F."/>
            <person name="Goodwin L."/>
            <person name="Pitluck S."/>
            <person name="Peters L."/>
            <person name="Ivanova N."/>
            <person name="Daligault H."/>
            <person name="Detter J.C."/>
            <person name="Han C."/>
            <person name="Tapia R."/>
            <person name="Land M."/>
            <person name="Hauser L."/>
            <person name="Kyrpides N."/>
            <person name="Ivanova N."/>
            <person name="Pagani I."/>
            <person name="Hagen A."/>
            <person name="Katz L."/>
            <person name="Fiedler H.-P."/>
            <person name="Keasling J."/>
            <person name="Fortman J."/>
            <person name="Woyke T."/>
        </authorList>
    </citation>
    <scope>NUCLEOTIDE SEQUENCE [LARGE SCALE GENOMIC DNA]</scope>
    <source>
        <strain evidence="2">Tu 4113</strain>
        <plasmid evidence="2">pSTRVI02</plasmid>
    </source>
</reference>